<dbReference type="EMBL" id="BMKR01000039">
    <property type="protein sequence ID" value="GGG05750.1"/>
    <property type="molecule type" value="Genomic_DNA"/>
</dbReference>
<evidence type="ECO:0000313" key="3">
    <source>
        <dbReference type="Proteomes" id="UP000637643"/>
    </source>
</evidence>
<evidence type="ECO:0000313" key="2">
    <source>
        <dbReference type="EMBL" id="GGG05750.1"/>
    </source>
</evidence>
<feature type="transmembrane region" description="Helical" evidence="1">
    <location>
        <begin position="7"/>
        <end position="32"/>
    </location>
</feature>
<accession>A0A917FVY3</accession>
<keyword evidence="1" id="KW-0812">Transmembrane</keyword>
<dbReference type="AlphaFoldDB" id="A0A917FVY3"/>
<keyword evidence="3" id="KW-1185">Reference proteome</keyword>
<reference evidence="2" key="1">
    <citation type="journal article" date="2014" name="Int. J. Syst. Evol. Microbiol.">
        <title>Complete genome sequence of Corynebacterium casei LMG S-19264T (=DSM 44701T), isolated from a smear-ripened cheese.</title>
        <authorList>
            <consortium name="US DOE Joint Genome Institute (JGI-PGF)"/>
            <person name="Walter F."/>
            <person name="Albersmeier A."/>
            <person name="Kalinowski J."/>
            <person name="Ruckert C."/>
        </authorList>
    </citation>
    <scope>NUCLEOTIDE SEQUENCE</scope>
    <source>
        <strain evidence="2">CGMCC 1.16134</strain>
    </source>
</reference>
<keyword evidence="1" id="KW-0472">Membrane</keyword>
<organism evidence="2 3">
    <name type="scientific">Paenibacillus albidus</name>
    <dbReference type="NCBI Taxonomy" id="2041023"/>
    <lineage>
        <taxon>Bacteria</taxon>
        <taxon>Bacillati</taxon>
        <taxon>Bacillota</taxon>
        <taxon>Bacilli</taxon>
        <taxon>Bacillales</taxon>
        <taxon>Paenibacillaceae</taxon>
        <taxon>Paenibacillus</taxon>
    </lineage>
</organism>
<gene>
    <name evidence="2" type="ORF">GCM10010912_57990</name>
</gene>
<name>A0A917FVY3_9BACL</name>
<dbReference type="Proteomes" id="UP000637643">
    <property type="component" value="Unassembled WGS sequence"/>
</dbReference>
<evidence type="ECO:0000256" key="1">
    <source>
        <dbReference type="SAM" id="Phobius"/>
    </source>
</evidence>
<sequence>MRGIAKSFLVAILVAASIMVFTNLVFFFPWYMTLVIETFNLSQVAAGDNYIKQSYYDDALERLKDRPIYRDNKDQIDIEVLNEDDKSARGVDDETTYANAAENEKPYRQRGEPVKVTIRAVYPLSVRLWGQEIRKEIPVSFSLTSAGLKHYKDLEYYFD</sequence>
<dbReference type="RefSeq" id="WP_189031040.1">
    <property type="nucleotide sequence ID" value="NZ_BMKR01000039.1"/>
</dbReference>
<proteinExistence type="predicted"/>
<protein>
    <submittedName>
        <fullName evidence="2">Uncharacterized protein</fullName>
    </submittedName>
</protein>
<reference evidence="2" key="2">
    <citation type="submission" date="2020-09" db="EMBL/GenBank/DDBJ databases">
        <authorList>
            <person name="Sun Q."/>
            <person name="Zhou Y."/>
        </authorList>
    </citation>
    <scope>NUCLEOTIDE SEQUENCE</scope>
    <source>
        <strain evidence="2">CGMCC 1.16134</strain>
    </source>
</reference>
<comment type="caution">
    <text evidence="2">The sequence shown here is derived from an EMBL/GenBank/DDBJ whole genome shotgun (WGS) entry which is preliminary data.</text>
</comment>
<keyword evidence="1" id="KW-1133">Transmembrane helix</keyword>